<feature type="domain" description="Transposase Tc1-like" evidence="1">
    <location>
        <begin position="76"/>
        <end position="134"/>
    </location>
</feature>
<evidence type="ECO:0000259" key="2">
    <source>
        <dbReference type="Pfam" id="PF13358"/>
    </source>
</evidence>
<dbReference type="KEGG" id="rsx:RhiXN_09413"/>
<dbReference type="SUPFAM" id="SSF46689">
    <property type="entry name" value="Homeodomain-like"/>
    <property type="match status" value="1"/>
</dbReference>
<evidence type="ECO:0000259" key="3">
    <source>
        <dbReference type="Pfam" id="PF13936"/>
    </source>
</evidence>
<dbReference type="Gene3D" id="3.30.420.10">
    <property type="entry name" value="Ribonuclease H-like superfamily/Ribonuclease H"/>
    <property type="match status" value="1"/>
</dbReference>
<dbReference type="NCBIfam" id="NF033545">
    <property type="entry name" value="transpos_IS630"/>
    <property type="match status" value="1"/>
</dbReference>
<dbReference type="GO" id="GO:0006313">
    <property type="term" value="P:DNA transposition"/>
    <property type="evidence" value="ECO:0007669"/>
    <property type="project" value="InterPro"/>
</dbReference>
<evidence type="ECO:0000313" key="4">
    <source>
        <dbReference type="EMBL" id="QRW20438.1"/>
    </source>
</evidence>
<dbReference type="GO" id="GO:0015074">
    <property type="term" value="P:DNA integration"/>
    <property type="evidence" value="ECO:0007669"/>
    <property type="project" value="InterPro"/>
</dbReference>
<dbReference type="AlphaFoldDB" id="A0A8H8NY34"/>
<evidence type="ECO:0000313" key="5">
    <source>
        <dbReference type="Proteomes" id="UP000650533"/>
    </source>
</evidence>
<reference evidence="4" key="1">
    <citation type="submission" date="2020-05" db="EMBL/GenBank/DDBJ databases">
        <title>Evolutionary and genomic comparisons of hybrid uninucleate and nonhybrid Rhizoctonia fungi.</title>
        <authorList>
            <person name="Li C."/>
            <person name="Chen X."/>
        </authorList>
    </citation>
    <scope>NUCLEOTIDE SEQUENCE</scope>
    <source>
        <strain evidence="4">AG-1 IA</strain>
    </source>
</reference>
<organism evidence="4 5">
    <name type="scientific">Rhizoctonia solani</name>
    <dbReference type="NCBI Taxonomy" id="456999"/>
    <lineage>
        <taxon>Eukaryota</taxon>
        <taxon>Fungi</taxon>
        <taxon>Dikarya</taxon>
        <taxon>Basidiomycota</taxon>
        <taxon>Agaricomycotina</taxon>
        <taxon>Agaricomycetes</taxon>
        <taxon>Cantharellales</taxon>
        <taxon>Ceratobasidiaceae</taxon>
        <taxon>Rhizoctonia</taxon>
    </lineage>
</organism>
<feature type="domain" description="Tc1-like transposase DDE" evidence="2">
    <location>
        <begin position="146"/>
        <end position="291"/>
    </location>
</feature>
<dbReference type="Proteomes" id="UP000650533">
    <property type="component" value="Chromosome 5"/>
</dbReference>
<sequence>MPRHLLPTTRAKILALRSQKLSIYKIAKLMGVHPCTVSRTCKRHASAGDNLYSWHAGGRTRTLSSSDARFMALQLSRSRVCTAANIQRKFFPKISVATIRRRLREIGLSSYTRQKVPLLCYRHRLTRKAWAKQHETWRLAEWLCALFSDELKFNVFRSDGRHYCWRRPGEGLDPRYTEKMVKHGGGNVMVWGCITPKGVGRLIRIDGRLTAAKYIEILKEGLLGTLKDYKIPIRHFLFQQDNDPKHTAKITKAWFKEKSISVLPWPAQSPDMNIIENVWSYLDRKVHSRNPPPCNTTELWEALHEEWECIDQGFITKLYESMPNRIDALLSAKGGNTPY</sequence>
<name>A0A8H8NY34_9AGAM</name>
<dbReference type="InterPro" id="IPR036397">
    <property type="entry name" value="RNaseH_sf"/>
</dbReference>
<dbReference type="PANTHER" id="PTHR23022">
    <property type="entry name" value="TRANSPOSABLE ELEMENT-RELATED"/>
    <property type="match status" value="1"/>
</dbReference>
<proteinExistence type="predicted"/>
<dbReference type="Pfam" id="PF13936">
    <property type="entry name" value="HTH_38"/>
    <property type="match status" value="1"/>
</dbReference>
<dbReference type="InterPro" id="IPR009057">
    <property type="entry name" value="Homeodomain-like_sf"/>
</dbReference>
<accession>A0A8H8NY34</accession>
<dbReference type="PANTHER" id="PTHR23022:SF135">
    <property type="entry name" value="SI:DKEY-77F5.3"/>
    <property type="match status" value="1"/>
</dbReference>
<dbReference type="GeneID" id="67031692"/>
<protein>
    <submittedName>
        <fullName evidence="4">Transposable element Tcb2 transposase</fullName>
    </submittedName>
</protein>
<feature type="domain" description="Transposase IS30-like HTH" evidence="3">
    <location>
        <begin position="3"/>
        <end position="44"/>
    </location>
</feature>
<dbReference type="InterPro" id="IPR038717">
    <property type="entry name" value="Tc1-like_DDE_dom"/>
</dbReference>
<gene>
    <name evidence="4" type="ORF">RhiXN_09413</name>
</gene>
<dbReference type="RefSeq" id="XP_043180675.1">
    <property type="nucleotide sequence ID" value="XM_043329229.1"/>
</dbReference>
<dbReference type="Pfam" id="PF01498">
    <property type="entry name" value="HTH_Tnp_Tc3_2"/>
    <property type="match status" value="1"/>
</dbReference>
<dbReference type="GO" id="GO:0003677">
    <property type="term" value="F:DNA binding"/>
    <property type="evidence" value="ECO:0007669"/>
    <property type="project" value="InterPro"/>
</dbReference>
<evidence type="ECO:0000259" key="1">
    <source>
        <dbReference type="Pfam" id="PF01498"/>
    </source>
</evidence>
<dbReference type="InterPro" id="IPR047655">
    <property type="entry name" value="Transpos_IS630-like"/>
</dbReference>
<dbReference type="Pfam" id="PF13358">
    <property type="entry name" value="DDE_3"/>
    <property type="match status" value="1"/>
</dbReference>
<dbReference type="InterPro" id="IPR025246">
    <property type="entry name" value="IS30-like_HTH"/>
</dbReference>
<dbReference type="EMBL" id="CP059662">
    <property type="protein sequence ID" value="QRW20438.1"/>
    <property type="molecule type" value="Genomic_DNA"/>
</dbReference>
<dbReference type="InterPro" id="IPR002492">
    <property type="entry name" value="Transposase_Tc1-like"/>
</dbReference>
<dbReference type="InterPro" id="IPR052338">
    <property type="entry name" value="Transposase_5"/>
</dbReference>